<evidence type="ECO:0000313" key="11">
    <source>
        <dbReference type="EMBL" id="KAG8225939.1"/>
    </source>
</evidence>
<comment type="subcellular location">
    <subcellularLocation>
        <location evidence="1 10">Endoplasmic reticulum membrane</location>
        <topology evidence="1 10">Single-pass membrane protein</topology>
    </subcellularLocation>
</comment>
<evidence type="ECO:0000256" key="7">
    <source>
        <dbReference type="ARBA" id="ARBA00022989"/>
    </source>
</evidence>
<reference evidence="11" key="2">
    <citation type="submission" date="2017-10" db="EMBL/GenBank/DDBJ databases">
        <title>Ladona fulva Genome sequencing and assembly.</title>
        <authorList>
            <person name="Murali S."/>
            <person name="Richards S."/>
            <person name="Bandaranaike D."/>
            <person name="Bellair M."/>
            <person name="Blankenburg K."/>
            <person name="Chao H."/>
            <person name="Dinh H."/>
            <person name="Doddapaneni H."/>
            <person name="Dugan-Rocha S."/>
            <person name="Elkadiri S."/>
            <person name="Gnanaolivu R."/>
            <person name="Hernandez B."/>
            <person name="Skinner E."/>
            <person name="Javaid M."/>
            <person name="Lee S."/>
            <person name="Li M."/>
            <person name="Ming W."/>
            <person name="Munidasa M."/>
            <person name="Muniz J."/>
            <person name="Nguyen L."/>
            <person name="Hughes D."/>
            <person name="Osuji N."/>
            <person name="Pu L.-L."/>
            <person name="Puazo M."/>
            <person name="Qu C."/>
            <person name="Quiroz J."/>
            <person name="Raj R."/>
            <person name="Weissenberger G."/>
            <person name="Xin Y."/>
            <person name="Zou X."/>
            <person name="Han Y."/>
            <person name="Worley K."/>
            <person name="Muzny D."/>
            <person name="Gibbs R."/>
        </authorList>
    </citation>
    <scope>NUCLEOTIDE SEQUENCE</scope>
    <source>
        <strain evidence="11">Sampled in the wild</strain>
    </source>
</reference>
<dbReference type="PANTHER" id="PTHR28650:SF1">
    <property type="entry name" value="PHOSPHATIDYLINOSITOL-GLYCAN BIOSYNTHESIS CLASS X PROTEIN"/>
    <property type="match status" value="1"/>
</dbReference>
<dbReference type="InterPro" id="IPR040039">
    <property type="entry name" value="PIGX"/>
</dbReference>
<dbReference type="InterPro" id="IPR013233">
    <property type="entry name" value="PIG-X/PBN1"/>
</dbReference>
<comment type="caution">
    <text evidence="11">The sequence shown here is derived from an EMBL/GenBank/DDBJ whole genome shotgun (WGS) entry which is preliminary data.</text>
</comment>
<proteinExistence type="inferred from homology"/>
<evidence type="ECO:0000256" key="5">
    <source>
        <dbReference type="ARBA" id="ARBA00022692"/>
    </source>
</evidence>
<comment type="function">
    <text evidence="10">Stabilizing subunit of the glycosylphosphatidylinositol-mannosyltransferase I complex which catalyzes the transfer of the first mannose, via an alpha-1,4 bond from a dolichol-phosphate-mannose (Dol-P-Man) to the glucosaminyl acyl phosphatidylinositol (GlcN-(acyl)PI) intermediate to generate alpha-D-Man-(1-&gt;4)-alpha-D-GlcN-(1-&gt;6)-(1-radyl,2-acyl-sn-glycero-3-phospho)-2-acyl-inositol and participates in the sixth step of the glycosylphosphatidylinositol-anchor biosynthesis. Probably acts by stabilizing the mannosyltransferase PIGM.</text>
</comment>
<dbReference type="GO" id="GO:0006506">
    <property type="term" value="P:GPI anchor biosynthetic process"/>
    <property type="evidence" value="ECO:0007669"/>
    <property type="project" value="UniProtKB-UniPathway"/>
</dbReference>
<dbReference type="GO" id="GO:0005789">
    <property type="term" value="C:endoplasmic reticulum membrane"/>
    <property type="evidence" value="ECO:0007669"/>
    <property type="project" value="UniProtKB-SubCell"/>
</dbReference>
<comment type="pathway">
    <text evidence="2 10">Glycolipid biosynthesis; glycosylphosphatidylinositol-anchor biosynthesis.</text>
</comment>
<evidence type="ECO:0000256" key="10">
    <source>
        <dbReference type="RuleBase" id="RU366056"/>
    </source>
</evidence>
<gene>
    <name evidence="11" type="ORF">J437_LFUL005976</name>
</gene>
<dbReference type="PANTHER" id="PTHR28650">
    <property type="entry name" value="PHOSPHATIDYLINOSITOL-GLYCAN BIOSYNTHESIS CLASS X PROTEIN"/>
    <property type="match status" value="1"/>
</dbReference>
<dbReference type="OrthoDB" id="5546453at2759"/>
<evidence type="ECO:0000256" key="1">
    <source>
        <dbReference type="ARBA" id="ARBA00004389"/>
    </source>
</evidence>
<feature type="transmembrane region" description="Helical" evidence="10">
    <location>
        <begin position="216"/>
        <end position="237"/>
    </location>
</feature>
<dbReference type="Proteomes" id="UP000792457">
    <property type="component" value="Unassembled WGS sequence"/>
</dbReference>
<keyword evidence="9" id="KW-0325">Glycoprotein</keyword>
<dbReference type="AlphaFoldDB" id="A0A8K0K0F6"/>
<keyword evidence="6 10" id="KW-0256">Endoplasmic reticulum</keyword>
<evidence type="ECO:0000313" key="12">
    <source>
        <dbReference type="Proteomes" id="UP000792457"/>
    </source>
</evidence>
<dbReference type="UniPathway" id="UPA00196"/>
<evidence type="ECO:0000256" key="8">
    <source>
        <dbReference type="ARBA" id="ARBA00023136"/>
    </source>
</evidence>
<name>A0A8K0K0F6_LADFU</name>
<keyword evidence="12" id="KW-1185">Reference proteome</keyword>
<dbReference type="SMART" id="SM00780">
    <property type="entry name" value="PIG-X"/>
    <property type="match status" value="1"/>
</dbReference>
<dbReference type="Pfam" id="PF08320">
    <property type="entry name" value="PIG-X"/>
    <property type="match status" value="1"/>
</dbReference>
<keyword evidence="7 10" id="KW-1133">Transmembrane helix</keyword>
<sequence>MVYSGNDFFIAQMGDVFLVALILFSSIVKAQPERPLIFVEREIENVGFHRDLETSFEMKMLPHDFNDCIWAVRQNIPSGIYVDPDQLKDIERLNLTRHTMIIIGHVKVEAPQHKSEPHDLLIFIAENFSKQKKIVVKFPFHLRYHKAVSGGGYAEVKIRKPQLLVKCDRLSLSTEKVRVFCFPNATEECNWNVVAHNEVEDIILQVPVGNSDHDTLVAAVTVMVIIMGCIAIISPLFKK</sequence>
<reference evidence="11" key="1">
    <citation type="submission" date="2013-04" db="EMBL/GenBank/DDBJ databases">
        <authorList>
            <person name="Qu J."/>
            <person name="Murali S.C."/>
            <person name="Bandaranaike D."/>
            <person name="Bellair M."/>
            <person name="Blankenburg K."/>
            <person name="Chao H."/>
            <person name="Dinh H."/>
            <person name="Doddapaneni H."/>
            <person name="Downs B."/>
            <person name="Dugan-Rocha S."/>
            <person name="Elkadiri S."/>
            <person name="Gnanaolivu R.D."/>
            <person name="Hernandez B."/>
            <person name="Javaid M."/>
            <person name="Jayaseelan J.C."/>
            <person name="Lee S."/>
            <person name="Li M."/>
            <person name="Ming W."/>
            <person name="Munidasa M."/>
            <person name="Muniz J."/>
            <person name="Nguyen L."/>
            <person name="Ongeri F."/>
            <person name="Osuji N."/>
            <person name="Pu L.-L."/>
            <person name="Puazo M."/>
            <person name="Qu C."/>
            <person name="Quiroz J."/>
            <person name="Raj R."/>
            <person name="Weissenberger G."/>
            <person name="Xin Y."/>
            <person name="Zou X."/>
            <person name="Han Y."/>
            <person name="Richards S."/>
            <person name="Worley K."/>
            <person name="Muzny D."/>
            <person name="Gibbs R."/>
        </authorList>
    </citation>
    <scope>NUCLEOTIDE SEQUENCE</scope>
    <source>
        <strain evidence="11">Sampled in the wild</strain>
    </source>
</reference>
<protein>
    <recommendedName>
        <fullName evidence="10">Phosphatidylinositol-glycan biosynthesis class X protein</fullName>
    </recommendedName>
</protein>
<dbReference type="EMBL" id="KZ308259">
    <property type="protein sequence ID" value="KAG8225939.1"/>
    <property type="molecule type" value="Genomic_DNA"/>
</dbReference>
<evidence type="ECO:0000256" key="2">
    <source>
        <dbReference type="ARBA" id="ARBA00004687"/>
    </source>
</evidence>
<evidence type="ECO:0000256" key="9">
    <source>
        <dbReference type="ARBA" id="ARBA00023180"/>
    </source>
</evidence>
<organism evidence="11 12">
    <name type="scientific">Ladona fulva</name>
    <name type="common">Scarce chaser dragonfly</name>
    <name type="synonym">Libellula fulva</name>
    <dbReference type="NCBI Taxonomy" id="123851"/>
    <lineage>
        <taxon>Eukaryota</taxon>
        <taxon>Metazoa</taxon>
        <taxon>Ecdysozoa</taxon>
        <taxon>Arthropoda</taxon>
        <taxon>Hexapoda</taxon>
        <taxon>Insecta</taxon>
        <taxon>Pterygota</taxon>
        <taxon>Palaeoptera</taxon>
        <taxon>Odonata</taxon>
        <taxon>Epiprocta</taxon>
        <taxon>Anisoptera</taxon>
        <taxon>Libelluloidea</taxon>
        <taxon>Libellulidae</taxon>
        <taxon>Ladona</taxon>
    </lineage>
</organism>
<evidence type="ECO:0000256" key="4">
    <source>
        <dbReference type="ARBA" id="ARBA00022502"/>
    </source>
</evidence>
<evidence type="ECO:0000256" key="3">
    <source>
        <dbReference type="ARBA" id="ARBA00010345"/>
    </source>
</evidence>
<keyword evidence="5 10" id="KW-0812">Transmembrane</keyword>
<keyword evidence="4 10" id="KW-0337">GPI-anchor biosynthesis</keyword>
<evidence type="ECO:0000256" key="6">
    <source>
        <dbReference type="ARBA" id="ARBA00022824"/>
    </source>
</evidence>
<accession>A0A8K0K0F6</accession>
<comment type="similarity">
    <text evidence="3 10">Belongs to the PIGX family.</text>
</comment>
<keyword evidence="8 10" id="KW-0472">Membrane</keyword>